<dbReference type="OrthoDB" id="9790247at2"/>
<dbReference type="Pfam" id="PF13385">
    <property type="entry name" value="Laminin_G_3"/>
    <property type="match status" value="1"/>
</dbReference>
<dbReference type="InterPro" id="IPR012332">
    <property type="entry name" value="Autotransporter_pectin_lyase_C"/>
</dbReference>
<comment type="caution">
    <text evidence="5">The sequence shown here is derived from an EMBL/GenBank/DDBJ whole genome shotgun (WGS) entry which is preliminary data.</text>
</comment>
<dbReference type="InterPro" id="IPR001791">
    <property type="entry name" value="Laminin_G"/>
</dbReference>
<keyword evidence="6" id="KW-1185">Reference proteome</keyword>
<organism evidence="5 6">
    <name type="scientific">Rheinheimera tangshanensis</name>
    <dbReference type="NCBI Taxonomy" id="400153"/>
    <lineage>
        <taxon>Bacteria</taxon>
        <taxon>Pseudomonadati</taxon>
        <taxon>Pseudomonadota</taxon>
        <taxon>Gammaproteobacteria</taxon>
        <taxon>Chromatiales</taxon>
        <taxon>Chromatiaceae</taxon>
        <taxon>Rheinheimera</taxon>
    </lineage>
</organism>
<protein>
    <recommendedName>
        <fullName evidence="4">Laminin G domain-containing protein</fullName>
    </recommendedName>
</protein>
<keyword evidence="1 3" id="KW-0732">Signal</keyword>
<dbReference type="Pfam" id="PF20419">
    <property type="entry name" value="DUF6701"/>
    <property type="match status" value="1"/>
</dbReference>
<dbReference type="InterPro" id="IPR013320">
    <property type="entry name" value="ConA-like_dom_sf"/>
</dbReference>
<dbReference type="InterPro" id="IPR046524">
    <property type="entry name" value="DUF6701"/>
</dbReference>
<accession>A0A5C8LZN2</accession>
<evidence type="ECO:0000256" key="1">
    <source>
        <dbReference type="ARBA" id="ARBA00022729"/>
    </source>
</evidence>
<name>A0A5C8LZN2_9GAMM</name>
<proteinExistence type="predicted"/>
<feature type="domain" description="Laminin G" evidence="4">
    <location>
        <begin position="402"/>
        <end position="590"/>
    </location>
</feature>
<dbReference type="Proteomes" id="UP000321814">
    <property type="component" value="Unassembled WGS sequence"/>
</dbReference>
<reference evidence="5 6" key="1">
    <citation type="submission" date="2019-08" db="EMBL/GenBank/DDBJ databases">
        <title>Draft genome analysis of Rheinheimera tangshanensis isolated from the roots of fresh rice plants (Oryza sativa).</title>
        <authorList>
            <person name="Yu Q."/>
            <person name="Qi Y."/>
            <person name="Zhang H."/>
            <person name="Pu J."/>
        </authorList>
    </citation>
    <scope>NUCLEOTIDE SEQUENCE [LARGE SCALE GENOMIC DNA]</scope>
    <source>
        <strain evidence="5 6">JA3-B52</strain>
    </source>
</reference>
<evidence type="ECO:0000256" key="3">
    <source>
        <dbReference type="SAM" id="SignalP"/>
    </source>
</evidence>
<evidence type="ECO:0000256" key="2">
    <source>
        <dbReference type="ARBA" id="ARBA00023157"/>
    </source>
</evidence>
<evidence type="ECO:0000313" key="6">
    <source>
        <dbReference type="Proteomes" id="UP000321814"/>
    </source>
</evidence>
<gene>
    <name evidence="5" type="ORF">FU839_05315</name>
</gene>
<dbReference type="Gene3D" id="2.60.120.200">
    <property type="match status" value="2"/>
</dbReference>
<sequence length="1524" mass="160572">MKCNAAVTSVHLFFLLIVLTMLSMSQASAATYNLTPPNRPALCSGNQGSWNGTTYTCTWNQPFSLQQGDVITSSTAITIHSNNGVNLTGVTLGNSSNPITLTAESGRTIQLNNSVLYSSIGGGSTQDVVLTNNTTVHGNISVSGTVQSTNSTVMGTITSSNGAVTFTGGQAFGRINVQCCKVTVSGGAVIHAGILAGNNGINISNSTVTGDLSAGNNEIILTNVTMLSGNISAGSNNVTINGGDITANVTNSNRVFVNNGAEVHGNLQARYLVEVNDSTIYGDIETTDNFPEGLHHVKLTDSIVYGNVTVRTDWGTITGNWPDSAIYGDCDYKSVTPSLCQAAPPPAADTYWKFDEAQWTGASNQVLDSSVNLRHGTARYGAATSVIDPSPASCTFGTFLRGSSSSNNPHVYVEPNAYFHNADDFGFALWLKMNASQQSGNRQVILAYGDEDGVEDDDDGRFELLRTSAGRLRFAVRMQSEDLRYVEVNGSGIFDGQWKHIAVSYSKQNKRLRLYVNNVLVSNTPNATIGNGNSDRTPNDGDTGLSIGALPDGDNGIRGQIDEVKFFAHEPTAAEIQAMYQQTASCTNECFNENFTSDTNWYLTQRNSTPPSLRTSPSRLRLTENIQNQSTSITFKRSFPAAGNKMTIEFDHYAYGGGTNGADGIALVLSDAAVTPVPGSYGGSLGYAQRTNVSPAQSGFAGGWLGIGFDEYGSFSQATEGRVGGTVVRRNAIGVRAASSTSYGWLGGTDPLLPALSASGSSLGRGDRYRITIDSTASSSTAVAFQLERRLAGSTTYSTLLNSSNLLALGQPVPPANLLLSYTGSTGDNTNFHEITNIQVCTQKPSTPIELGNQVHHFELVYVNKGLTCEAEAIEIKACANSSCSVLAASPVSTTISATNGGTFVGGNNLTFTGSTTVYLRQTNPGDTTLSLTGAANPTVCTTTGCKINFSNAGFKFYRDKTSTAGIANQIAAVKGGGYLRAVKTNTDTMACEARTTGTRNVAMSFDCSNPISCVPGQTLKLTDNTTSATTSTIFNGSEAGLIKNVSLTFDNQGFAPLGIEYSDVGQLRLSASLSLPAAGNNPAVTLSGFSDFVVRPYRINVTNALFSDTSDPANPVNTTNPQSLGTGPGFIAAGDPFQLDVSAVNALGAITPNYGNETTAPETVAVEFGQLVHPAGGVDGTFTQGATFTKITNGMFNSSGFSWNEAGSFSVLARVADNDYLGTGSGAAFSSVPYIVGRFYPKHYTLASSTLENSCAAFTYMGQPAIKLAYELQARNFAGEITQNYGPAYGVLAVPSVVLENADNGTSLSSRINVPASSWVAGEYKLMHTDLSFSKQALPDGPYSSLKAGIQITDDLDGRSLEVKDMDPTSAGACGSSCVAAALSGTLDMRYGRFALLNASGPEDEDLPIVLQSQYWNGSRFERNLDDSCSLFAAANLNVTGITTLKGGTSGTMVTGQNPFSGIFIPAPGVPGNATMQYQIPPALNYLQFPWNGGTVLTNPAAEAQFGRYQGNKRQIFWQERLN</sequence>
<dbReference type="InterPro" id="IPR006558">
    <property type="entry name" value="LamG-like"/>
</dbReference>
<keyword evidence="2" id="KW-1015">Disulfide bond</keyword>
<dbReference type="SUPFAM" id="SSF49899">
    <property type="entry name" value="Concanavalin A-like lectins/glucanases"/>
    <property type="match status" value="2"/>
</dbReference>
<feature type="signal peptide" evidence="3">
    <location>
        <begin position="1"/>
        <end position="29"/>
    </location>
</feature>
<dbReference type="SMART" id="SM00560">
    <property type="entry name" value="LamGL"/>
    <property type="match status" value="1"/>
</dbReference>
<feature type="chain" id="PRO_5023060554" description="Laminin G domain-containing protein" evidence="3">
    <location>
        <begin position="30"/>
        <end position="1524"/>
    </location>
</feature>
<dbReference type="PROSITE" id="PS50025">
    <property type="entry name" value="LAM_G_DOMAIN"/>
    <property type="match status" value="1"/>
</dbReference>
<dbReference type="Gene3D" id="2.160.20.20">
    <property type="match status" value="1"/>
</dbReference>
<evidence type="ECO:0000313" key="5">
    <source>
        <dbReference type="EMBL" id="TXK82307.1"/>
    </source>
</evidence>
<evidence type="ECO:0000259" key="4">
    <source>
        <dbReference type="PROSITE" id="PS50025"/>
    </source>
</evidence>
<dbReference type="EMBL" id="VRLR01000002">
    <property type="protein sequence ID" value="TXK82307.1"/>
    <property type="molecule type" value="Genomic_DNA"/>
</dbReference>